<evidence type="ECO:0000256" key="2">
    <source>
        <dbReference type="ARBA" id="ARBA00022741"/>
    </source>
</evidence>
<keyword evidence="3" id="KW-0418">Kinase</keyword>
<dbReference type="InterPro" id="IPR027417">
    <property type="entry name" value="P-loop_NTPase"/>
</dbReference>
<comment type="caution">
    <text evidence="6">The sequence shown here is derived from an EMBL/GenBank/DDBJ whole genome shotgun (WGS) entry which is preliminary data.</text>
</comment>
<dbReference type="AlphaFoldDB" id="A0A2H5XCM5"/>
<accession>A0A2H5XCM5</accession>
<name>A0A2H5XCM5_9BACT</name>
<evidence type="ECO:0000256" key="1">
    <source>
        <dbReference type="ARBA" id="ARBA00022679"/>
    </source>
</evidence>
<dbReference type="SUPFAM" id="SSF52540">
    <property type="entry name" value="P-loop containing nucleoside triphosphate hydrolases"/>
    <property type="match status" value="1"/>
</dbReference>
<dbReference type="Proteomes" id="UP000236173">
    <property type="component" value="Unassembled WGS sequence"/>
</dbReference>
<evidence type="ECO:0000259" key="5">
    <source>
        <dbReference type="Pfam" id="PF16575"/>
    </source>
</evidence>
<gene>
    <name evidence="6" type="ORF">HRbin17_01404</name>
</gene>
<organism evidence="6 7">
    <name type="scientific">Candidatus Fervidibacter japonicus</name>
    <dbReference type="NCBI Taxonomy" id="2035412"/>
    <lineage>
        <taxon>Bacteria</taxon>
        <taxon>Candidatus Fervidibacterota</taxon>
        <taxon>Candidatus Fervidibacter</taxon>
    </lineage>
</organism>
<keyword evidence="1" id="KW-0808">Transferase</keyword>
<evidence type="ECO:0000256" key="3">
    <source>
        <dbReference type="ARBA" id="ARBA00022777"/>
    </source>
</evidence>
<feature type="domain" description="Clp1 P-loop" evidence="5">
    <location>
        <begin position="27"/>
        <end position="206"/>
    </location>
</feature>
<dbReference type="EMBL" id="BEHT01000017">
    <property type="protein sequence ID" value="GBC98887.1"/>
    <property type="molecule type" value="Genomic_DNA"/>
</dbReference>
<evidence type="ECO:0000313" key="6">
    <source>
        <dbReference type="EMBL" id="GBC98887.1"/>
    </source>
</evidence>
<dbReference type="GO" id="GO:0006396">
    <property type="term" value="P:RNA processing"/>
    <property type="evidence" value="ECO:0007669"/>
    <property type="project" value="InterPro"/>
</dbReference>
<keyword evidence="2" id="KW-0547">Nucleotide-binding</keyword>
<dbReference type="PANTHER" id="PTHR12755:SF3">
    <property type="entry name" value="POLYNUCLEOTIDE 5'-HYDROXYL-KINASE NOL9"/>
    <property type="match status" value="1"/>
</dbReference>
<reference evidence="7" key="1">
    <citation type="submission" date="2017-09" db="EMBL/GenBank/DDBJ databases">
        <title>Metaegenomics of thermophilic ammonia-oxidizing enrichment culture.</title>
        <authorList>
            <person name="Kato S."/>
            <person name="Suzuki K."/>
        </authorList>
    </citation>
    <scope>NUCLEOTIDE SEQUENCE [LARGE SCALE GENOMIC DNA]</scope>
</reference>
<dbReference type="GO" id="GO:0051731">
    <property type="term" value="F:polynucleotide 5'-hydroxyl-kinase activity"/>
    <property type="evidence" value="ECO:0007669"/>
    <property type="project" value="InterPro"/>
</dbReference>
<dbReference type="Gene3D" id="3.40.50.300">
    <property type="entry name" value="P-loop containing nucleotide triphosphate hydrolases"/>
    <property type="match status" value="1"/>
</dbReference>
<dbReference type="InterPro" id="IPR045116">
    <property type="entry name" value="Clp1/Grc3"/>
</dbReference>
<dbReference type="InterPro" id="IPR032319">
    <property type="entry name" value="CLP1_P"/>
</dbReference>
<keyword evidence="4" id="KW-0067">ATP-binding</keyword>
<dbReference type="PANTHER" id="PTHR12755">
    <property type="entry name" value="CLEAVAGE/POLYADENYLATION FACTOR IA SUBUNIT CLP1P"/>
    <property type="match status" value="1"/>
</dbReference>
<evidence type="ECO:0000313" key="7">
    <source>
        <dbReference type="Proteomes" id="UP000236173"/>
    </source>
</evidence>
<sequence length="358" mass="39134">MVGIPAWRAVAERLAATQRPLIALVIGAMDTGKSTLCAFLARRLFEGGWRVAVVDADLGQSDIGLPTTIGMGFVERPIERLAEIPLRAAYFVGSLSPVGHLLPTVTGTKLLVERALALGADAVIVDTDGLVHGGVGWALKHYTFELLRPTHVLLLQRAHELIPFERQWRHIMWVQVLSVPVPDAVAVKTREMRRAFRQQRFREWLAGCQTLTLPLAQARLRNTLLGQGIAVPPAVLGHLSSLLGTSVLHAERVGDTVLVVVSAPPTSSDFSAVRQFWGGAPYIRWVTPDRYEQVIVGLLDGNNELLTVGVTFQLDFVEATLTVLAPPIDPDRVRAVVFGFLRLALDGTELETLPPEQL</sequence>
<dbReference type="Pfam" id="PF16575">
    <property type="entry name" value="CLP1_P"/>
    <property type="match status" value="1"/>
</dbReference>
<proteinExistence type="predicted"/>
<dbReference type="GO" id="GO:0005524">
    <property type="term" value="F:ATP binding"/>
    <property type="evidence" value="ECO:0007669"/>
    <property type="project" value="UniProtKB-KW"/>
</dbReference>
<evidence type="ECO:0000256" key="4">
    <source>
        <dbReference type="ARBA" id="ARBA00022840"/>
    </source>
</evidence>
<protein>
    <recommendedName>
        <fullName evidence="5">Clp1 P-loop domain-containing protein</fullName>
    </recommendedName>
</protein>